<dbReference type="STRING" id="119000.SAMN05661010_01770"/>
<dbReference type="InterPro" id="IPR008978">
    <property type="entry name" value="HSP20-like_chaperone"/>
</dbReference>
<protein>
    <submittedName>
        <fullName evidence="4">HSP20 family protein</fullName>
    </submittedName>
</protein>
<evidence type="ECO:0000256" key="2">
    <source>
        <dbReference type="RuleBase" id="RU003616"/>
    </source>
</evidence>
<evidence type="ECO:0000259" key="3">
    <source>
        <dbReference type="PROSITE" id="PS01031"/>
    </source>
</evidence>
<dbReference type="OrthoDB" id="9792695at2"/>
<dbReference type="Gene3D" id="2.60.40.790">
    <property type="match status" value="1"/>
</dbReference>
<dbReference type="CDD" id="cd06464">
    <property type="entry name" value="ACD_sHsps-like"/>
    <property type="match status" value="1"/>
</dbReference>
<name>A0A1G9KGJ8_9GAMM</name>
<dbReference type="InterPro" id="IPR002068">
    <property type="entry name" value="A-crystallin/Hsp20_dom"/>
</dbReference>
<evidence type="ECO:0000313" key="4">
    <source>
        <dbReference type="EMBL" id="SDL48716.1"/>
    </source>
</evidence>
<dbReference type="RefSeq" id="WP_089727650.1">
    <property type="nucleotide sequence ID" value="NZ_FNGI01000004.1"/>
</dbReference>
<dbReference type="SUPFAM" id="SSF49764">
    <property type="entry name" value="HSP20-like chaperones"/>
    <property type="match status" value="1"/>
</dbReference>
<dbReference type="Proteomes" id="UP000198654">
    <property type="component" value="Unassembled WGS sequence"/>
</dbReference>
<organism evidence="4 5">
    <name type="scientific">Modicisalibacter muralis</name>
    <dbReference type="NCBI Taxonomy" id="119000"/>
    <lineage>
        <taxon>Bacteria</taxon>
        <taxon>Pseudomonadati</taxon>
        <taxon>Pseudomonadota</taxon>
        <taxon>Gammaproteobacteria</taxon>
        <taxon>Oceanospirillales</taxon>
        <taxon>Halomonadaceae</taxon>
        <taxon>Modicisalibacter</taxon>
    </lineage>
</organism>
<dbReference type="AlphaFoldDB" id="A0A1G9KGJ8"/>
<keyword evidence="5" id="KW-1185">Reference proteome</keyword>
<evidence type="ECO:0000313" key="5">
    <source>
        <dbReference type="Proteomes" id="UP000198654"/>
    </source>
</evidence>
<dbReference type="EMBL" id="FNGI01000004">
    <property type="protein sequence ID" value="SDL48716.1"/>
    <property type="molecule type" value="Genomic_DNA"/>
</dbReference>
<dbReference type="PANTHER" id="PTHR11527">
    <property type="entry name" value="HEAT-SHOCK PROTEIN 20 FAMILY MEMBER"/>
    <property type="match status" value="1"/>
</dbReference>
<feature type="domain" description="SHSP" evidence="3">
    <location>
        <begin position="36"/>
        <end position="157"/>
    </location>
</feature>
<dbReference type="PROSITE" id="PS01031">
    <property type="entry name" value="SHSP"/>
    <property type="match status" value="1"/>
</dbReference>
<accession>A0A1G9KGJ8</accession>
<gene>
    <name evidence="4" type="ORF">SAMN05661010_01770</name>
</gene>
<proteinExistence type="inferred from homology"/>
<comment type="similarity">
    <text evidence="1 2">Belongs to the small heat shock protein (HSP20) family.</text>
</comment>
<sequence>MFGDLWRFETPKSSELDWFSQALNEFFPRATADIRSMPRGAFPMLNVGRTDDTVFVYVFAPGLTAEELEVSIQDDVLTLLGRRGAASLEGEQQQGEQHKQRPYYRQERFAGEFARSITLPEGVDTERAEARAHDGLVEIRLPKREEVKPRRVEIKAA</sequence>
<reference evidence="4 5" key="1">
    <citation type="submission" date="2016-10" db="EMBL/GenBank/DDBJ databases">
        <authorList>
            <person name="de Groot N.N."/>
        </authorList>
    </citation>
    <scope>NUCLEOTIDE SEQUENCE [LARGE SCALE GENOMIC DNA]</scope>
    <source>
        <strain evidence="4 5">DSM 14789</strain>
    </source>
</reference>
<evidence type="ECO:0000256" key="1">
    <source>
        <dbReference type="PROSITE-ProRule" id="PRU00285"/>
    </source>
</evidence>
<dbReference type="InterPro" id="IPR031107">
    <property type="entry name" value="Small_HSP"/>
</dbReference>
<dbReference type="Pfam" id="PF00011">
    <property type="entry name" value="HSP20"/>
    <property type="match status" value="1"/>
</dbReference>